<dbReference type="EMBL" id="VORO01000024">
    <property type="protein sequence ID" value="TXD87439.1"/>
    <property type="molecule type" value="Genomic_DNA"/>
</dbReference>
<protein>
    <recommendedName>
        <fullName evidence="3">GNAT family N-acetyltransferase</fullName>
    </recommendedName>
</protein>
<dbReference type="SUPFAM" id="SSF55729">
    <property type="entry name" value="Acyl-CoA N-acyltransferases (Nat)"/>
    <property type="match status" value="1"/>
</dbReference>
<dbReference type="OrthoDB" id="825269at2"/>
<reference evidence="1 2" key="1">
    <citation type="submission" date="2019-08" db="EMBL/GenBank/DDBJ databases">
        <title>Genomes of Subsaximicrobium wynnwilliamsii strains.</title>
        <authorList>
            <person name="Bowman J.P."/>
        </authorList>
    </citation>
    <scope>NUCLEOTIDE SEQUENCE [LARGE SCALE GENOMIC DNA]</scope>
    <source>
        <strain evidence="1 2">2-80-2</strain>
    </source>
</reference>
<organism evidence="1 2">
    <name type="scientific">Subsaximicrobium wynnwilliamsii</name>
    <dbReference type="NCBI Taxonomy" id="291179"/>
    <lineage>
        <taxon>Bacteria</taxon>
        <taxon>Pseudomonadati</taxon>
        <taxon>Bacteroidota</taxon>
        <taxon>Flavobacteriia</taxon>
        <taxon>Flavobacteriales</taxon>
        <taxon>Flavobacteriaceae</taxon>
        <taxon>Subsaximicrobium</taxon>
    </lineage>
</organism>
<dbReference type="Proteomes" id="UP000321578">
    <property type="component" value="Unassembled WGS sequence"/>
</dbReference>
<evidence type="ECO:0000313" key="2">
    <source>
        <dbReference type="Proteomes" id="UP000321578"/>
    </source>
</evidence>
<accession>A0A5C6ZCC0</accession>
<dbReference type="RefSeq" id="WP_147087849.1">
    <property type="nucleotide sequence ID" value="NZ_VORM01000026.1"/>
</dbReference>
<dbReference type="InterPro" id="IPR016181">
    <property type="entry name" value="Acyl_CoA_acyltransferase"/>
</dbReference>
<proteinExistence type="predicted"/>
<evidence type="ECO:0008006" key="3">
    <source>
        <dbReference type="Google" id="ProtNLM"/>
    </source>
</evidence>
<sequence length="163" mass="19235">MIKKIINNLKVRSIQSYVYRMETYVPYLEKEPFKFDLKIDRQSGRCTKYYIEKNDLLIHQSYIYNEVFLLRLIKKRGPVIGNCFTHPEFRGKSIYPYVINCIAKNSLNLGAKEVFVIVNQSNAGSIKGIEKAGFEKYVSIDTKRWLIFYIKPRVEYSKNILSK</sequence>
<comment type="caution">
    <text evidence="1">The sequence shown here is derived from an EMBL/GenBank/DDBJ whole genome shotgun (WGS) entry which is preliminary data.</text>
</comment>
<gene>
    <name evidence="1" type="ORF">ESY86_16805</name>
</gene>
<name>A0A5C6ZCC0_9FLAO</name>
<keyword evidence="2" id="KW-1185">Reference proteome</keyword>
<dbReference type="Gene3D" id="3.40.630.30">
    <property type="match status" value="1"/>
</dbReference>
<evidence type="ECO:0000313" key="1">
    <source>
        <dbReference type="EMBL" id="TXD87439.1"/>
    </source>
</evidence>
<dbReference type="AlphaFoldDB" id="A0A5C6ZCC0"/>